<reference evidence="1" key="1">
    <citation type="journal article" date="2014" name="Int. J. Syst. Evol. Microbiol.">
        <title>Complete genome sequence of Corynebacterium casei LMG S-19264T (=DSM 44701T), isolated from a smear-ripened cheese.</title>
        <authorList>
            <consortium name="US DOE Joint Genome Institute (JGI-PGF)"/>
            <person name="Walter F."/>
            <person name="Albersmeier A."/>
            <person name="Kalinowski J."/>
            <person name="Ruckert C."/>
        </authorList>
    </citation>
    <scope>NUCLEOTIDE SEQUENCE</scope>
    <source>
        <strain evidence="1">KCTC 42590</strain>
    </source>
</reference>
<evidence type="ECO:0000313" key="1">
    <source>
        <dbReference type="EMBL" id="GHF22117.1"/>
    </source>
</evidence>
<dbReference type="RefSeq" id="WP_191251638.1">
    <property type="nucleotide sequence ID" value="NZ_BNCI01000002.1"/>
</dbReference>
<organism evidence="1 2">
    <name type="scientific">Kordiimonas sediminis</name>
    <dbReference type="NCBI Taxonomy" id="1735581"/>
    <lineage>
        <taxon>Bacteria</taxon>
        <taxon>Pseudomonadati</taxon>
        <taxon>Pseudomonadota</taxon>
        <taxon>Alphaproteobacteria</taxon>
        <taxon>Kordiimonadales</taxon>
        <taxon>Kordiimonadaceae</taxon>
        <taxon>Kordiimonas</taxon>
    </lineage>
</organism>
<dbReference type="AlphaFoldDB" id="A0A919ARR9"/>
<keyword evidence="2" id="KW-1185">Reference proteome</keyword>
<evidence type="ECO:0000313" key="2">
    <source>
        <dbReference type="Proteomes" id="UP000630923"/>
    </source>
</evidence>
<name>A0A919ARR9_9PROT</name>
<proteinExistence type="predicted"/>
<dbReference type="EMBL" id="BNCI01000002">
    <property type="protein sequence ID" value="GHF22117.1"/>
    <property type="molecule type" value="Genomic_DNA"/>
</dbReference>
<comment type="caution">
    <text evidence="1">The sequence shown here is derived from an EMBL/GenBank/DDBJ whole genome shotgun (WGS) entry which is preliminary data.</text>
</comment>
<reference evidence="1" key="2">
    <citation type="submission" date="2020-09" db="EMBL/GenBank/DDBJ databases">
        <authorList>
            <person name="Sun Q."/>
            <person name="Kim S."/>
        </authorList>
    </citation>
    <scope>NUCLEOTIDE SEQUENCE</scope>
    <source>
        <strain evidence="1">KCTC 42590</strain>
    </source>
</reference>
<protein>
    <submittedName>
        <fullName evidence="1">Uncharacterized protein</fullName>
    </submittedName>
</protein>
<accession>A0A919ARR9</accession>
<sequence length="46" mass="4888">MVGNDAETAATATRGKALDNLVSVSLKAAEKLPKVEETSEIKEKED</sequence>
<gene>
    <name evidence="1" type="ORF">GCM10017044_15280</name>
</gene>
<dbReference type="Proteomes" id="UP000630923">
    <property type="component" value="Unassembled WGS sequence"/>
</dbReference>